<evidence type="ECO:0000256" key="1">
    <source>
        <dbReference type="SAM" id="MobiDB-lite"/>
    </source>
</evidence>
<protein>
    <submittedName>
        <fullName evidence="2">Uncharacterized protein</fullName>
    </submittedName>
</protein>
<gene>
    <name evidence="2" type="ORF">EZS28_025394</name>
</gene>
<name>A0A5J4V9D4_9EUKA</name>
<evidence type="ECO:0000313" key="2">
    <source>
        <dbReference type="EMBL" id="KAA6379082.1"/>
    </source>
</evidence>
<comment type="caution">
    <text evidence="2">The sequence shown here is derived from an EMBL/GenBank/DDBJ whole genome shotgun (WGS) entry which is preliminary data.</text>
</comment>
<organism evidence="2 3">
    <name type="scientific">Streblomastix strix</name>
    <dbReference type="NCBI Taxonomy" id="222440"/>
    <lineage>
        <taxon>Eukaryota</taxon>
        <taxon>Metamonada</taxon>
        <taxon>Preaxostyla</taxon>
        <taxon>Oxymonadida</taxon>
        <taxon>Streblomastigidae</taxon>
        <taxon>Streblomastix</taxon>
    </lineage>
</organism>
<accession>A0A5J4V9D4</accession>
<dbReference type="Proteomes" id="UP000324800">
    <property type="component" value="Unassembled WGS sequence"/>
</dbReference>
<evidence type="ECO:0000313" key="3">
    <source>
        <dbReference type="Proteomes" id="UP000324800"/>
    </source>
</evidence>
<feature type="compositionally biased region" description="Polar residues" evidence="1">
    <location>
        <begin position="96"/>
        <end position="110"/>
    </location>
</feature>
<feature type="region of interest" description="Disordered" evidence="1">
    <location>
        <begin position="96"/>
        <end position="115"/>
    </location>
</feature>
<dbReference type="EMBL" id="SNRW01008720">
    <property type="protein sequence ID" value="KAA6379082.1"/>
    <property type="molecule type" value="Genomic_DNA"/>
</dbReference>
<reference evidence="2 3" key="1">
    <citation type="submission" date="2019-03" db="EMBL/GenBank/DDBJ databases">
        <title>Single cell metagenomics reveals metabolic interactions within the superorganism composed of flagellate Streblomastix strix and complex community of Bacteroidetes bacteria on its surface.</title>
        <authorList>
            <person name="Treitli S.C."/>
            <person name="Kolisko M."/>
            <person name="Husnik F."/>
            <person name="Keeling P."/>
            <person name="Hampl V."/>
        </authorList>
    </citation>
    <scope>NUCLEOTIDE SEQUENCE [LARGE SCALE GENOMIC DNA]</scope>
    <source>
        <strain evidence="2">ST1C</strain>
    </source>
</reference>
<proteinExistence type="predicted"/>
<sequence length="300" mass="33889">MDQPMLRNPEERAREVEEDHGLFSTKQIPLCNTLYNGGCLESQIYLITQRLDDQNRPRVCISPYSGRQGTQAIPRLLLQLEVLPLQSYVFQSEACSSGLSQNTSPNNQIHQRGHKGPHHILLQRHHLFTPRSREIEGKEVADNQHTDELRIEDISQEVSPGTSKSSRVSGMEDRLKTGSIINDRSKIEENDSNVRIMEKDCAEQAVCEGEVPGKLHRIVKLPEIVDKARRTPYEEIEQDHGLGCAKKRMQLSCVSQHVRTEGVILVENNDSEEQANLSNSTLITSDLSNRCVQNQLGSYS</sequence>
<dbReference type="AlphaFoldDB" id="A0A5J4V9D4"/>